<proteinExistence type="predicted"/>
<organism evidence="1 2">
    <name type="scientific">Pseudonocardia parietis</name>
    <dbReference type="NCBI Taxonomy" id="570936"/>
    <lineage>
        <taxon>Bacteria</taxon>
        <taxon>Bacillati</taxon>
        <taxon>Actinomycetota</taxon>
        <taxon>Actinomycetes</taxon>
        <taxon>Pseudonocardiales</taxon>
        <taxon>Pseudonocardiaceae</taxon>
        <taxon>Pseudonocardia</taxon>
    </lineage>
</organism>
<keyword evidence="2" id="KW-1185">Reference proteome</keyword>
<reference evidence="1 2" key="1">
    <citation type="submission" date="2021-03" db="EMBL/GenBank/DDBJ databases">
        <title>Sequencing the genomes of 1000 actinobacteria strains.</title>
        <authorList>
            <person name="Klenk H.-P."/>
        </authorList>
    </citation>
    <scope>NUCLEOTIDE SEQUENCE [LARGE SCALE GENOMIC DNA]</scope>
    <source>
        <strain evidence="1 2">DSM 45256</strain>
    </source>
</reference>
<dbReference type="RefSeq" id="WP_210036886.1">
    <property type="nucleotide sequence ID" value="NZ_JAGINU010000004.1"/>
</dbReference>
<dbReference type="Proteomes" id="UP001519295">
    <property type="component" value="Unassembled WGS sequence"/>
</dbReference>
<evidence type="ECO:0000313" key="1">
    <source>
        <dbReference type="EMBL" id="MBP2371793.1"/>
    </source>
</evidence>
<dbReference type="EMBL" id="JAGINU010000004">
    <property type="protein sequence ID" value="MBP2371793.1"/>
    <property type="molecule type" value="Genomic_DNA"/>
</dbReference>
<accession>A0ABS4W6Q2</accession>
<comment type="caution">
    <text evidence="1">The sequence shown here is derived from an EMBL/GenBank/DDBJ whole genome shotgun (WGS) entry which is preliminary data.</text>
</comment>
<protein>
    <submittedName>
        <fullName evidence="1">Uncharacterized protein</fullName>
    </submittedName>
</protein>
<gene>
    <name evidence="1" type="ORF">JOF36_007566</name>
</gene>
<sequence length="196" mass="19806">MLTVEIDADGVEERLRSGGLACPGCAGVLTGWGRARARAVRGPDGAVALVPRRSRCTGCSATHVLLPVLVLARRADTAAVIGAGLAAKAAGAGHRLIAALLGRPAGTVRGWLRRFAGRVEAVRTVFTRWCRALAPDPVLPGPAGSAWADAVAAVDAAAAAAGVRFGLGVVPVWQVAAAVSTGRLLSPGWPAPADQC</sequence>
<name>A0ABS4W6Q2_9PSEU</name>
<evidence type="ECO:0000313" key="2">
    <source>
        <dbReference type="Proteomes" id="UP001519295"/>
    </source>
</evidence>